<organism evidence="4 5">
    <name type="scientific">Clunio marinus</name>
    <dbReference type="NCBI Taxonomy" id="568069"/>
    <lineage>
        <taxon>Eukaryota</taxon>
        <taxon>Metazoa</taxon>
        <taxon>Ecdysozoa</taxon>
        <taxon>Arthropoda</taxon>
        <taxon>Hexapoda</taxon>
        <taxon>Insecta</taxon>
        <taxon>Pterygota</taxon>
        <taxon>Neoptera</taxon>
        <taxon>Endopterygota</taxon>
        <taxon>Diptera</taxon>
        <taxon>Nematocera</taxon>
        <taxon>Chironomoidea</taxon>
        <taxon>Chironomidae</taxon>
        <taxon>Clunio</taxon>
    </lineage>
</organism>
<dbReference type="OrthoDB" id="6261922at2759"/>
<dbReference type="Proteomes" id="UP000183832">
    <property type="component" value="Unassembled WGS sequence"/>
</dbReference>
<evidence type="ECO:0000256" key="2">
    <source>
        <dbReference type="SAM" id="SignalP"/>
    </source>
</evidence>
<dbReference type="InterPro" id="IPR051333">
    <property type="entry name" value="CLIP_Serine_Protease"/>
</dbReference>
<dbReference type="Gene3D" id="2.40.10.10">
    <property type="entry name" value="Trypsin-like serine proteases"/>
    <property type="match status" value="1"/>
</dbReference>
<name>A0A1J1HPV4_9DIPT</name>
<dbReference type="STRING" id="568069.A0A1J1HPV4"/>
<keyword evidence="5" id="KW-1185">Reference proteome</keyword>
<dbReference type="AlphaFoldDB" id="A0A1J1HPV4"/>
<feature type="domain" description="Peptidase S1" evidence="3">
    <location>
        <begin position="12"/>
        <end position="260"/>
    </location>
</feature>
<reference evidence="4 5" key="1">
    <citation type="submission" date="2015-04" db="EMBL/GenBank/DDBJ databases">
        <authorList>
            <person name="Syromyatnikov M.Y."/>
            <person name="Popov V.N."/>
        </authorList>
    </citation>
    <scope>NUCLEOTIDE SEQUENCE [LARGE SCALE GENOMIC DNA]</scope>
</reference>
<dbReference type="PANTHER" id="PTHR24260">
    <property type="match status" value="1"/>
</dbReference>
<dbReference type="GO" id="GO:0006508">
    <property type="term" value="P:proteolysis"/>
    <property type="evidence" value="ECO:0007669"/>
    <property type="project" value="InterPro"/>
</dbReference>
<dbReference type="PRINTS" id="PR00722">
    <property type="entry name" value="CHYMOTRYPSIN"/>
</dbReference>
<dbReference type="GO" id="GO:0004252">
    <property type="term" value="F:serine-type endopeptidase activity"/>
    <property type="evidence" value="ECO:0007669"/>
    <property type="project" value="InterPro"/>
</dbReference>
<evidence type="ECO:0000313" key="4">
    <source>
        <dbReference type="EMBL" id="CRK90088.1"/>
    </source>
</evidence>
<evidence type="ECO:0000313" key="5">
    <source>
        <dbReference type="Proteomes" id="UP000183832"/>
    </source>
</evidence>
<dbReference type="InterPro" id="IPR043504">
    <property type="entry name" value="Peptidase_S1_PA_chymotrypsin"/>
</dbReference>
<protein>
    <submittedName>
        <fullName evidence="4">CLUMA_CG003806, isoform A</fullName>
    </submittedName>
</protein>
<dbReference type="InterPro" id="IPR001314">
    <property type="entry name" value="Peptidase_S1A"/>
</dbReference>
<dbReference type="SMART" id="SM00020">
    <property type="entry name" value="Tryp_SPc"/>
    <property type="match status" value="1"/>
</dbReference>
<gene>
    <name evidence="4" type="primary">similar to Chymotrypsin</name>
    <name evidence="4" type="ORF">CLUMA_CG003806</name>
</gene>
<evidence type="ECO:0000259" key="3">
    <source>
        <dbReference type="PROSITE" id="PS50240"/>
    </source>
</evidence>
<feature type="signal peptide" evidence="2">
    <location>
        <begin position="1"/>
        <end position="19"/>
    </location>
</feature>
<dbReference type="InterPro" id="IPR001254">
    <property type="entry name" value="Trypsin_dom"/>
</dbReference>
<keyword evidence="2" id="KW-0732">Signal</keyword>
<sequence>MKFLIFIAFCGLLGSSSLAFEEFAPFMVNSVRSAPVPYYVFIQYFNAQNLGFFGGGALISTRHVLTSAVNVVGFARVTVYAGSSNRTAMRELAVSGAANAITSHPQYDAVNRNNDIAIIRLQTPIIPTAEIHHVAIPPTTTPALVLPFENEEGFVPGFGFQNIGDSSPTQFLYRGYQRTIGATRCLQFFGVNPTNTFCAEDNVERSNGCQGDIGNPFVISYRRSDVLAGILSMHAPCGQWSPSAYTRITQYLPWINEQLAIN</sequence>
<dbReference type="Pfam" id="PF00089">
    <property type="entry name" value="Trypsin"/>
    <property type="match status" value="1"/>
</dbReference>
<feature type="chain" id="PRO_5013221439" evidence="2">
    <location>
        <begin position="20"/>
        <end position="262"/>
    </location>
</feature>
<dbReference type="PROSITE" id="PS50240">
    <property type="entry name" value="TRYPSIN_DOM"/>
    <property type="match status" value="1"/>
</dbReference>
<dbReference type="PANTHER" id="PTHR24260:SF136">
    <property type="entry name" value="GH08193P-RELATED"/>
    <property type="match status" value="1"/>
</dbReference>
<dbReference type="SUPFAM" id="SSF50494">
    <property type="entry name" value="Trypsin-like serine proteases"/>
    <property type="match status" value="1"/>
</dbReference>
<comment type="similarity">
    <text evidence="1">Belongs to the peptidase S1 family. CLIP subfamily.</text>
</comment>
<evidence type="ECO:0000256" key="1">
    <source>
        <dbReference type="ARBA" id="ARBA00024195"/>
    </source>
</evidence>
<proteinExistence type="inferred from homology"/>
<dbReference type="EMBL" id="CVRI01000016">
    <property type="protein sequence ID" value="CRK90088.1"/>
    <property type="molecule type" value="Genomic_DNA"/>
</dbReference>
<accession>A0A1J1HPV4</accession>
<dbReference type="InterPro" id="IPR009003">
    <property type="entry name" value="Peptidase_S1_PA"/>
</dbReference>